<evidence type="ECO:0000313" key="8">
    <source>
        <dbReference type="EMBL" id="ESO93055.1"/>
    </source>
</evidence>
<dbReference type="OrthoDB" id="129121at2759"/>
<evidence type="ECO:0000259" key="6">
    <source>
        <dbReference type="Pfam" id="PF03712"/>
    </source>
</evidence>
<dbReference type="EMBL" id="KB201977">
    <property type="protein sequence ID" value="ESO93055.1"/>
    <property type="molecule type" value="Genomic_DNA"/>
</dbReference>
<dbReference type="Gene3D" id="2.60.120.310">
    <property type="entry name" value="Copper type II, ascorbate-dependent monooxygenase, N-terminal domain"/>
    <property type="match status" value="1"/>
</dbReference>
<evidence type="ECO:0000256" key="3">
    <source>
        <dbReference type="SAM" id="MobiDB-lite"/>
    </source>
</evidence>
<dbReference type="PANTHER" id="PTHR10157">
    <property type="entry name" value="DOPAMINE BETA HYDROXYLASE RELATED"/>
    <property type="match status" value="1"/>
</dbReference>
<dbReference type="PANTHER" id="PTHR10157:SF23">
    <property type="entry name" value="MOXD1 HOMOLOG 1"/>
    <property type="match status" value="1"/>
</dbReference>
<feature type="domain" description="Temptin Cys/Cys disulfide" evidence="7">
    <location>
        <begin position="22"/>
        <end position="119"/>
    </location>
</feature>
<dbReference type="Pfam" id="PF24784">
    <property type="entry name" value="Temptin_C"/>
    <property type="match status" value="1"/>
</dbReference>
<evidence type="ECO:0000313" key="9">
    <source>
        <dbReference type="Proteomes" id="UP000030746"/>
    </source>
</evidence>
<dbReference type="KEGG" id="lgi:LOTGIDRAFT_190120"/>
<evidence type="ECO:0000256" key="4">
    <source>
        <dbReference type="SAM" id="SignalP"/>
    </source>
</evidence>
<proteinExistence type="predicted"/>
<feature type="region of interest" description="Disordered" evidence="3">
    <location>
        <begin position="84"/>
        <end position="107"/>
    </location>
</feature>
<evidence type="ECO:0000259" key="5">
    <source>
        <dbReference type="Pfam" id="PF01082"/>
    </source>
</evidence>
<evidence type="ECO:0000256" key="2">
    <source>
        <dbReference type="ARBA" id="ARBA00023180"/>
    </source>
</evidence>
<dbReference type="Gene3D" id="2.60.120.230">
    <property type="match status" value="1"/>
</dbReference>
<protein>
    <recommendedName>
        <fullName evidence="10">DOMON domain-containing protein</fullName>
    </recommendedName>
</protein>
<dbReference type="AlphaFoldDB" id="V4AD73"/>
<dbReference type="RefSeq" id="XP_009056263.1">
    <property type="nucleotide sequence ID" value="XM_009058015.1"/>
</dbReference>
<feature type="domain" description="Copper type II ascorbate-dependent monooxygenase C-terminal" evidence="6">
    <location>
        <begin position="296"/>
        <end position="441"/>
    </location>
</feature>
<dbReference type="GO" id="GO:0005507">
    <property type="term" value="F:copper ion binding"/>
    <property type="evidence" value="ECO:0007669"/>
    <property type="project" value="InterPro"/>
</dbReference>
<feature type="chain" id="PRO_5004718527" description="DOMON domain-containing protein" evidence="4">
    <location>
        <begin position="24"/>
        <end position="569"/>
    </location>
</feature>
<dbReference type="OMA" id="WRENTIP"/>
<keyword evidence="9" id="KW-1185">Reference proteome</keyword>
<dbReference type="CTD" id="20244876"/>
<sequence length="569" mass="64268">MEVFKVFISLTLILCLLCNCVHGYGSYRSKIPNGNNVPHPCKVNYIWQGVGHRKKEGAGYRNPFGEDFKTAGKVWTKELCQKDSDGDGMTNGQELGDPSCSWTVGDNPPTAEKISHPGICEPWTDPKCQHQLSWLESECEPDKFDCPALQSDPDIKNMTLRFPLTDVPIQDTSYMCTEFEVDSSDDFHLIATEMLVNNTNVMHHALLFGCSSDNHTLRSTPHQCGMVASRECGEIIAIWTIGLSGQCFHENVGFRIGSQGFKRVALQFHWNNPTLETNYKDQSGMVLYYTKNKRMYDAGTFLVGASYLEIPGRTVSLEETALCPGVCTSRFITPEAYIVSATNHMHYLGRVQQIEQFRNGTKVRDLTNDQNYNYDDPSPIHYKTPIKLLPGDTIKTRCVFNSQNRDQVTYFGDATSDEMCFGFFTYYPKENIKMSSCTSWKSLPYCAVYSGEEYLGCNFVEFSSKQGIKMFTEIWQNCSTECTTECLSKIELLMNHACMKGDYYDLMKTSMLRNNPQAGSFFIMLENCQASIPTKATTTEKGANEATTMFVHKFLLLTTTMVISLCGRF</sequence>
<name>V4AD73_LOTGI</name>
<dbReference type="InterPro" id="IPR008977">
    <property type="entry name" value="PHM/PNGase_F_dom_sf"/>
</dbReference>
<dbReference type="SUPFAM" id="SSF49742">
    <property type="entry name" value="PHM/PNGase F"/>
    <property type="match status" value="2"/>
</dbReference>
<keyword evidence="4" id="KW-0732">Signal</keyword>
<evidence type="ECO:0008006" key="10">
    <source>
        <dbReference type="Google" id="ProtNLM"/>
    </source>
</evidence>
<dbReference type="GO" id="GO:0004500">
    <property type="term" value="F:dopamine beta-monooxygenase activity"/>
    <property type="evidence" value="ECO:0007669"/>
    <property type="project" value="InterPro"/>
</dbReference>
<keyword evidence="2" id="KW-0325">Glycoprotein</keyword>
<accession>V4AD73</accession>
<evidence type="ECO:0000256" key="1">
    <source>
        <dbReference type="ARBA" id="ARBA00023157"/>
    </source>
</evidence>
<feature type="signal peptide" evidence="4">
    <location>
        <begin position="1"/>
        <end position="23"/>
    </location>
</feature>
<dbReference type="Pfam" id="PF03712">
    <property type="entry name" value="Cu2_monoox_C"/>
    <property type="match status" value="1"/>
</dbReference>
<reference evidence="8 9" key="1">
    <citation type="journal article" date="2013" name="Nature">
        <title>Insights into bilaterian evolution from three spiralian genomes.</title>
        <authorList>
            <person name="Simakov O."/>
            <person name="Marletaz F."/>
            <person name="Cho S.J."/>
            <person name="Edsinger-Gonzales E."/>
            <person name="Havlak P."/>
            <person name="Hellsten U."/>
            <person name="Kuo D.H."/>
            <person name="Larsson T."/>
            <person name="Lv J."/>
            <person name="Arendt D."/>
            <person name="Savage R."/>
            <person name="Osoegawa K."/>
            <person name="de Jong P."/>
            <person name="Grimwood J."/>
            <person name="Chapman J.A."/>
            <person name="Shapiro H."/>
            <person name="Aerts A."/>
            <person name="Otillar R.P."/>
            <person name="Terry A.Y."/>
            <person name="Boore J.L."/>
            <person name="Grigoriev I.V."/>
            <person name="Lindberg D.R."/>
            <person name="Seaver E.C."/>
            <person name="Weisblat D.A."/>
            <person name="Putnam N.H."/>
            <person name="Rokhsar D.S."/>
        </authorList>
    </citation>
    <scope>NUCLEOTIDE SEQUENCE [LARGE SCALE GENOMIC DNA]</scope>
</reference>
<dbReference type="Pfam" id="PF01082">
    <property type="entry name" value="Cu2_monooxygen"/>
    <property type="match status" value="1"/>
</dbReference>
<dbReference type="InterPro" id="IPR057626">
    <property type="entry name" value="S-S_Temptin"/>
</dbReference>
<dbReference type="InterPro" id="IPR024548">
    <property type="entry name" value="Cu2_monoox_C"/>
</dbReference>
<feature type="domain" description="Copper type II ascorbate-dependent monooxygenase N-terminal" evidence="5">
    <location>
        <begin position="160"/>
        <end position="275"/>
    </location>
</feature>
<evidence type="ECO:0000259" key="7">
    <source>
        <dbReference type="Pfam" id="PF24784"/>
    </source>
</evidence>
<dbReference type="InterPro" id="IPR036939">
    <property type="entry name" value="Cu2_ascorb_mOase_N_sf"/>
</dbReference>
<dbReference type="Proteomes" id="UP000030746">
    <property type="component" value="Unassembled WGS sequence"/>
</dbReference>
<gene>
    <name evidence="8" type="ORF">LOTGIDRAFT_190120</name>
</gene>
<dbReference type="GeneID" id="20244876"/>
<dbReference type="InterPro" id="IPR000945">
    <property type="entry name" value="DBH-like"/>
</dbReference>
<keyword evidence="1" id="KW-1015">Disulfide bond</keyword>
<dbReference type="InterPro" id="IPR000323">
    <property type="entry name" value="Cu2_ascorb_mOase_N"/>
</dbReference>
<dbReference type="InterPro" id="IPR014784">
    <property type="entry name" value="Cu2_ascorb_mOase-like_C"/>
</dbReference>
<organism evidence="8 9">
    <name type="scientific">Lottia gigantea</name>
    <name type="common">Giant owl limpet</name>
    <dbReference type="NCBI Taxonomy" id="225164"/>
    <lineage>
        <taxon>Eukaryota</taxon>
        <taxon>Metazoa</taxon>
        <taxon>Spiralia</taxon>
        <taxon>Lophotrochozoa</taxon>
        <taxon>Mollusca</taxon>
        <taxon>Gastropoda</taxon>
        <taxon>Patellogastropoda</taxon>
        <taxon>Lottioidea</taxon>
        <taxon>Lottiidae</taxon>
        <taxon>Lottia</taxon>
    </lineage>
</organism>
<dbReference type="HOGENOM" id="CLU_021997_0_0_1"/>